<reference evidence="8" key="1">
    <citation type="submission" date="2018-06" db="EMBL/GenBank/DDBJ databases">
        <authorList>
            <person name="Zhirakovskaya E."/>
        </authorList>
    </citation>
    <scope>NUCLEOTIDE SEQUENCE</scope>
</reference>
<evidence type="ECO:0000259" key="7">
    <source>
        <dbReference type="PROSITE" id="PS50076"/>
    </source>
</evidence>
<evidence type="ECO:0000313" key="8">
    <source>
        <dbReference type="EMBL" id="VAW75131.1"/>
    </source>
</evidence>
<dbReference type="InterPro" id="IPR007791">
    <property type="entry name" value="DjlA_N"/>
</dbReference>
<dbReference type="CDD" id="cd07316">
    <property type="entry name" value="terB_like_DjlA"/>
    <property type="match status" value="1"/>
</dbReference>
<dbReference type="SUPFAM" id="SSF46565">
    <property type="entry name" value="Chaperone J-domain"/>
    <property type="match status" value="1"/>
</dbReference>
<dbReference type="Gene3D" id="1.10.3680.10">
    <property type="entry name" value="TerB-like"/>
    <property type="match status" value="1"/>
</dbReference>
<gene>
    <name evidence="8" type="ORF">MNBD_GAMMA12-786</name>
</gene>
<dbReference type="InterPro" id="IPR036869">
    <property type="entry name" value="J_dom_sf"/>
</dbReference>
<organism evidence="8">
    <name type="scientific">hydrothermal vent metagenome</name>
    <dbReference type="NCBI Taxonomy" id="652676"/>
    <lineage>
        <taxon>unclassified sequences</taxon>
        <taxon>metagenomes</taxon>
        <taxon>ecological metagenomes</taxon>
    </lineage>
</organism>
<dbReference type="EMBL" id="UOFL01000073">
    <property type="protein sequence ID" value="VAW75131.1"/>
    <property type="molecule type" value="Genomic_DNA"/>
</dbReference>
<dbReference type="PANTHER" id="PTHR24074">
    <property type="entry name" value="CO-CHAPERONE PROTEIN DJLA"/>
    <property type="match status" value="1"/>
</dbReference>
<evidence type="ECO:0000256" key="5">
    <source>
        <dbReference type="ARBA" id="ARBA00023136"/>
    </source>
</evidence>
<evidence type="ECO:0000256" key="2">
    <source>
        <dbReference type="ARBA" id="ARBA00022519"/>
    </source>
</evidence>
<dbReference type="InterPro" id="IPR023749">
    <property type="entry name" value="DjlA"/>
</dbReference>
<evidence type="ECO:0000256" key="6">
    <source>
        <dbReference type="SAM" id="Phobius"/>
    </source>
</evidence>
<dbReference type="CDD" id="cd06257">
    <property type="entry name" value="DnaJ"/>
    <property type="match status" value="1"/>
</dbReference>
<evidence type="ECO:0000256" key="1">
    <source>
        <dbReference type="ARBA" id="ARBA00022475"/>
    </source>
</evidence>
<dbReference type="InterPro" id="IPR001623">
    <property type="entry name" value="DnaJ_domain"/>
</dbReference>
<name>A0A3B0Y6A3_9ZZZZ</name>
<dbReference type="NCBIfam" id="NF006948">
    <property type="entry name" value="PRK09430.1"/>
    <property type="match status" value="1"/>
</dbReference>
<protein>
    <submittedName>
        <fullName evidence="8">DnaJ-like protein DjlA</fullName>
    </submittedName>
</protein>
<dbReference type="Pfam" id="PF00226">
    <property type="entry name" value="DnaJ"/>
    <property type="match status" value="1"/>
</dbReference>
<accession>A0A3B0Y6A3</accession>
<keyword evidence="2" id="KW-0997">Cell inner membrane</keyword>
<dbReference type="PRINTS" id="PR00625">
    <property type="entry name" value="JDOMAIN"/>
</dbReference>
<dbReference type="Pfam" id="PF05099">
    <property type="entry name" value="TerB"/>
    <property type="match status" value="1"/>
</dbReference>
<dbReference type="InterPro" id="IPR050817">
    <property type="entry name" value="DjlA_DnaK_co-chaperone"/>
</dbReference>
<keyword evidence="3 6" id="KW-0812">Transmembrane</keyword>
<sequence>MNWLGKIIGGVVAYLIVSNPIGVLLGVAVGHMFDLGINSLTQNQWSQGSTRKVQETFFNATFSIMGYMAKADGRVTQDEIAVAGHVMNQMQLSTEQRKAAIVLFNQGKSPDFEVNVVLRQFKEICSRRSTLIQMFIEIQIITVLADGVYHPAEEVALKDIALRMGYNPYELKAVMERVQAAYDWDNVEPDFDQNQRQQQNDQVSNASSNELDYAYSILGVERNDSHAVIKKAYRRLMSQYHPDKLVSKGLPEAMMVMAKKKAQEITRAYDIIKKVKK</sequence>
<feature type="domain" description="J" evidence="7">
    <location>
        <begin position="213"/>
        <end position="277"/>
    </location>
</feature>
<evidence type="ECO:0000256" key="4">
    <source>
        <dbReference type="ARBA" id="ARBA00022989"/>
    </source>
</evidence>
<keyword evidence="4 6" id="KW-1133">Transmembrane helix</keyword>
<evidence type="ECO:0000256" key="3">
    <source>
        <dbReference type="ARBA" id="ARBA00022692"/>
    </source>
</evidence>
<dbReference type="AlphaFoldDB" id="A0A3B0Y6A3"/>
<dbReference type="Gene3D" id="1.10.287.110">
    <property type="entry name" value="DnaJ domain"/>
    <property type="match status" value="1"/>
</dbReference>
<dbReference type="InterPro" id="IPR029024">
    <property type="entry name" value="TerB-like"/>
</dbReference>
<keyword evidence="5 6" id="KW-0472">Membrane</keyword>
<proteinExistence type="inferred from homology"/>
<dbReference type="SUPFAM" id="SSF158682">
    <property type="entry name" value="TerB-like"/>
    <property type="match status" value="1"/>
</dbReference>
<dbReference type="SMART" id="SM00271">
    <property type="entry name" value="DnaJ"/>
    <property type="match status" value="1"/>
</dbReference>
<dbReference type="PROSITE" id="PS50076">
    <property type="entry name" value="DNAJ_2"/>
    <property type="match status" value="1"/>
</dbReference>
<dbReference type="GO" id="GO:0051087">
    <property type="term" value="F:protein-folding chaperone binding"/>
    <property type="evidence" value="ECO:0007669"/>
    <property type="project" value="InterPro"/>
</dbReference>
<dbReference type="HAMAP" id="MF_01153">
    <property type="entry name" value="DjlA"/>
    <property type="match status" value="1"/>
</dbReference>
<feature type="transmembrane region" description="Helical" evidence="6">
    <location>
        <begin position="12"/>
        <end position="33"/>
    </location>
</feature>
<keyword evidence="1" id="KW-1003">Cell membrane</keyword>